<sequence length="391" mass="44900">MTKESKWSDEQIEELLRQLPALKDHRPKQMIYQQIDKKINKRRKRIWYIPTIATVCSLLLFLVIISEIVHNGTENETSNRSLDNSNMIALKAEDKIAKKEREDTSDSLNMDQSKMIQANAVYQEDIQNKEVLTYPIPDAAMQVVVPISIVADNPNHHSRFQLYMDNMSKLTEKDWHLKESYPIQADIQFDEKKKNVSVTIEKELAAFPSNGINFYSAIINQQLQNVGGKEVTFMTEDQPGIEFGNFGEKLSYQYTELENRGYFLLDSNKIEENLPFYVPSLDSYQDIETAFYEMRQDNEVLGLDSSIPDTIHFSKIVKDKAKGQLTLFLTNGSKLEENATTLQAIESILLTAKDFHFSSVKFENAKLKQIGRFSLAKAIAVPIAPNKREVR</sequence>
<name>A0A2N0Z3R6_9BACI</name>
<keyword evidence="3" id="KW-1185">Reference proteome</keyword>
<accession>A0A2N0Z3R6</accession>
<evidence type="ECO:0000313" key="2">
    <source>
        <dbReference type="EMBL" id="PKG24161.1"/>
    </source>
</evidence>
<proteinExistence type="predicted"/>
<protein>
    <submittedName>
        <fullName evidence="2">Uncharacterized protein</fullName>
    </submittedName>
</protein>
<evidence type="ECO:0000256" key="1">
    <source>
        <dbReference type="SAM" id="Phobius"/>
    </source>
</evidence>
<reference evidence="2 3" key="1">
    <citation type="journal article" date="2003" name="Int. J. Syst. Evol. Microbiol.">
        <title>Bacillus nealsonii sp. nov., isolated from a spacecraft-assembly facility, whose spores are gamma-radiation resistant.</title>
        <authorList>
            <person name="Venkateswaran K."/>
            <person name="Kempf M."/>
            <person name="Chen F."/>
            <person name="Satomi M."/>
            <person name="Nicholson W."/>
            <person name="Kern R."/>
        </authorList>
    </citation>
    <scope>NUCLEOTIDE SEQUENCE [LARGE SCALE GENOMIC DNA]</scope>
    <source>
        <strain evidence="2 3">FO-92</strain>
    </source>
</reference>
<keyword evidence="1" id="KW-0812">Transmembrane</keyword>
<dbReference type="EMBL" id="PISE01000016">
    <property type="protein sequence ID" value="PKG24161.1"/>
    <property type="molecule type" value="Genomic_DNA"/>
</dbReference>
<evidence type="ECO:0000313" key="3">
    <source>
        <dbReference type="Proteomes" id="UP000233375"/>
    </source>
</evidence>
<organism evidence="2 3">
    <name type="scientific">Niallia nealsonii</name>
    <dbReference type="NCBI Taxonomy" id="115979"/>
    <lineage>
        <taxon>Bacteria</taxon>
        <taxon>Bacillati</taxon>
        <taxon>Bacillota</taxon>
        <taxon>Bacilli</taxon>
        <taxon>Bacillales</taxon>
        <taxon>Bacillaceae</taxon>
        <taxon>Niallia</taxon>
    </lineage>
</organism>
<keyword evidence="1" id="KW-1133">Transmembrane helix</keyword>
<dbReference type="OrthoDB" id="2965336at2"/>
<comment type="caution">
    <text evidence="2">The sequence shown here is derived from an EMBL/GenBank/DDBJ whole genome shotgun (WGS) entry which is preliminary data.</text>
</comment>
<dbReference type="Proteomes" id="UP000233375">
    <property type="component" value="Unassembled WGS sequence"/>
</dbReference>
<dbReference type="AlphaFoldDB" id="A0A2N0Z3R6"/>
<gene>
    <name evidence="2" type="ORF">CWS01_08835</name>
</gene>
<dbReference type="RefSeq" id="WP_101176823.1">
    <property type="nucleotide sequence ID" value="NZ_PISE01000016.1"/>
</dbReference>
<feature type="transmembrane region" description="Helical" evidence="1">
    <location>
        <begin position="46"/>
        <end position="65"/>
    </location>
</feature>
<keyword evidence="1" id="KW-0472">Membrane</keyword>